<dbReference type="InterPro" id="IPR006680">
    <property type="entry name" value="Amidohydro-rel"/>
</dbReference>
<dbReference type="Pfam" id="PF04909">
    <property type="entry name" value="Amidohydro_2"/>
    <property type="match status" value="1"/>
</dbReference>
<dbReference type="GO" id="GO:0016787">
    <property type="term" value="F:hydrolase activity"/>
    <property type="evidence" value="ECO:0007669"/>
    <property type="project" value="InterPro"/>
</dbReference>
<protein>
    <recommendedName>
        <fullName evidence="2">Amidohydrolase-related domain-containing protein</fullName>
    </recommendedName>
</protein>
<dbReference type="PANTHER" id="PTHR21240">
    <property type="entry name" value="2-AMINO-3-CARBOXYLMUCONATE-6-SEMIALDEHYDE DECARBOXYLASE"/>
    <property type="match status" value="1"/>
</dbReference>
<dbReference type="GO" id="GO:0005737">
    <property type="term" value="C:cytoplasm"/>
    <property type="evidence" value="ECO:0007669"/>
    <property type="project" value="TreeGrafter"/>
</dbReference>
<dbReference type="InterPro" id="IPR032466">
    <property type="entry name" value="Metal_Hydrolase"/>
</dbReference>
<dbReference type="PANTHER" id="PTHR21240:SF28">
    <property type="entry name" value="ISO-OROTATE DECARBOXYLASE (EUROFUNG)"/>
    <property type="match status" value="1"/>
</dbReference>
<accession>A0A255EI16</accession>
<reference evidence="3 4" key="1">
    <citation type="submission" date="2017-07" db="EMBL/GenBank/DDBJ databases">
        <title>Draft whole genome sequences of clinical Proprionibacteriaceae strains.</title>
        <authorList>
            <person name="Bernier A.-M."/>
            <person name="Bernard K."/>
            <person name="Domingo M.-C."/>
        </authorList>
    </citation>
    <scope>NUCLEOTIDE SEQUENCE [LARGE SCALE GENOMIC DNA]</scope>
    <source>
        <strain evidence="3 4">NML 150081</strain>
    </source>
</reference>
<dbReference type="GO" id="GO:0016831">
    <property type="term" value="F:carboxy-lyase activity"/>
    <property type="evidence" value="ECO:0007669"/>
    <property type="project" value="InterPro"/>
</dbReference>
<keyword evidence="4" id="KW-1185">Reference proteome</keyword>
<dbReference type="Gene3D" id="3.20.20.140">
    <property type="entry name" value="Metal-dependent hydrolases"/>
    <property type="match status" value="1"/>
</dbReference>
<feature type="domain" description="Amidohydrolase-related" evidence="2">
    <location>
        <begin position="20"/>
        <end position="258"/>
    </location>
</feature>
<gene>
    <name evidence="3" type="ORF">CGZ91_06845</name>
</gene>
<dbReference type="Proteomes" id="UP000216300">
    <property type="component" value="Unassembled WGS sequence"/>
</dbReference>
<evidence type="ECO:0000313" key="3">
    <source>
        <dbReference type="EMBL" id="OYN91168.1"/>
    </source>
</evidence>
<dbReference type="AlphaFoldDB" id="A0A255EI16"/>
<dbReference type="GO" id="GO:0019748">
    <property type="term" value="P:secondary metabolic process"/>
    <property type="evidence" value="ECO:0007669"/>
    <property type="project" value="TreeGrafter"/>
</dbReference>
<proteinExistence type="predicted"/>
<evidence type="ECO:0000313" key="4">
    <source>
        <dbReference type="Proteomes" id="UP000216300"/>
    </source>
</evidence>
<evidence type="ECO:0000256" key="1">
    <source>
        <dbReference type="ARBA" id="ARBA00023239"/>
    </source>
</evidence>
<sequence length="264" mass="28541">MRRRGGGLVSLDVEGPPVVIDAHAHLHGAELDPGVEEECEAHGVDRIVVSSIANFRAFPSFEQVRQANADLLAVRQRRPDLVECYCYVNPRHGAEGLADLRRNIAEGMVGIKLWIATTADDPRVDPFVELAVEHRMPILMHAWRKTVGQGPYETTAAHIASIAARHPDARIIMAHLGGQVESAMTTIAPYANVLTDTSGTLNSSGAVRMAVERLGPERVVFGSDMHGNCLAHNIGKVVSADLPAEDAALVMGGTMQRLLAEVRR</sequence>
<evidence type="ECO:0000259" key="2">
    <source>
        <dbReference type="Pfam" id="PF04909"/>
    </source>
</evidence>
<keyword evidence="1" id="KW-0456">Lyase</keyword>
<dbReference type="OrthoDB" id="1407586at2"/>
<dbReference type="SUPFAM" id="SSF51556">
    <property type="entry name" value="Metallo-dependent hydrolases"/>
    <property type="match status" value="1"/>
</dbReference>
<dbReference type="EMBL" id="NMVJ01000006">
    <property type="protein sequence ID" value="OYN91168.1"/>
    <property type="molecule type" value="Genomic_DNA"/>
</dbReference>
<comment type="caution">
    <text evidence="3">The sequence shown here is derived from an EMBL/GenBank/DDBJ whole genome shotgun (WGS) entry which is preliminary data.</text>
</comment>
<name>A0A255EI16_9ACTN</name>
<dbReference type="InterPro" id="IPR032465">
    <property type="entry name" value="ACMSD"/>
</dbReference>
<organism evidence="3 4">
    <name type="scientific">Parenemella sanctibonifatiensis</name>
    <dbReference type="NCBI Taxonomy" id="2016505"/>
    <lineage>
        <taxon>Bacteria</taxon>
        <taxon>Bacillati</taxon>
        <taxon>Actinomycetota</taxon>
        <taxon>Actinomycetes</taxon>
        <taxon>Propionibacteriales</taxon>
        <taxon>Propionibacteriaceae</taxon>
        <taxon>Parenemella</taxon>
    </lineage>
</organism>